<accession>A0A645BDH2</accession>
<gene>
    <name evidence="1" type="ORF">SDC9_110252</name>
</gene>
<name>A0A645BDH2_9ZZZZ</name>
<proteinExistence type="predicted"/>
<dbReference type="EMBL" id="VSSQ01019373">
    <property type="protein sequence ID" value="MPM63372.1"/>
    <property type="molecule type" value="Genomic_DNA"/>
</dbReference>
<dbReference type="AlphaFoldDB" id="A0A645BDH2"/>
<sequence length="149" mass="15851">MRKEVSERLREALAQSGEEARRICVGAPIAAFARGDNCSVPDDAAIASAAGAASSSLSLDCTVSILHNFFDGNFYAFLPVSQIKGSDLESVLSRSRAALEKYLTEQAALMGFKDVSAGISEEYEYIGREKCLSSLAAITLSGKVIVHNV</sequence>
<evidence type="ECO:0000313" key="1">
    <source>
        <dbReference type="EMBL" id="MPM63372.1"/>
    </source>
</evidence>
<comment type="caution">
    <text evidence="1">The sequence shown here is derived from an EMBL/GenBank/DDBJ whole genome shotgun (WGS) entry which is preliminary data.</text>
</comment>
<organism evidence="1">
    <name type="scientific">bioreactor metagenome</name>
    <dbReference type="NCBI Taxonomy" id="1076179"/>
    <lineage>
        <taxon>unclassified sequences</taxon>
        <taxon>metagenomes</taxon>
        <taxon>ecological metagenomes</taxon>
    </lineage>
</organism>
<protein>
    <submittedName>
        <fullName evidence="1">Uncharacterized protein</fullName>
    </submittedName>
</protein>
<reference evidence="1" key="1">
    <citation type="submission" date="2019-08" db="EMBL/GenBank/DDBJ databases">
        <authorList>
            <person name="Kucharzyk K."/>
            <person name="Murdoch R.W."/>
            <person name="Higgins S."/>
            <person name="Loffler F."/>
        </authorList>
    </citation>
    <scope>NUCLEOTIDE SEQUENCE</scope>
</reference>